<evidence type="ECO:0000259" key="3">
    <source>
        <dbReference type="Pfam" id="PF00892"/>
    </source>
</evidence>
<comment type="similarity">
    <text evidence="1">Belongs to the EamA transporter family.</text>
</comment>
<gene>
    <name evidence="4" type="ORF">HMPREF0682_0925</name>
</gene>
<feature type="transmembrane region" description="Helical" evidence="2">
    <location>
        <begin position="21"/>
        <end position="44"/>
    </location>
</feature>
<dbReference type="GO" id="GO:0016020">
    <property type="term" value="C:membrane"/>
    <property type="evidence" value="ECO:0007669"/>
    <property type="project" value="InterPro"/>
</dbReference>
<sequence length="76" mass="8352">MILAITSQILGQTLMAHAVRFLPLQLASLFVLLQPIAAALYAYILFKEKLALPQIIGIIILLGAIYRSKTILESES</sequence>
<evidence type="ECO:0000256" key="2">
    <source>
        <dbReference type="SAM" id="Phobius"/>
    </source>
</evidence>
<dbReference type="InterPro" id="IPR000620">
    <property type="entry name" value="EamA_dom"/>
</dbReference>
<accession>U2RKA3</accession>
<name>U2RKA3_9ACTN</name>
<evidence type="ECO:0000313" key="5">
    <source>
        <dbReference type="Proteomes" id="UP000017052"/>
    </source>
</evidence>
<dbReference type="Proteomes" id="UP000017052">
    <property type="component" value="Unassembled WGS sequence"/>
</dbReference>
<keyword evidence="5" id="KW-1185">Reference proteome</keyword>
<dbReference type="SUPFAM" id="SSF103481">
    <property type="entry name" value="Multidrug resistance efflux transporter EmrE"/>
    <property type="match status" value="1"/>
</dbReference>
<organism evidence="4 5">
    <name type="scientific">Propionibacterium acidifaciens F0233</name>
    <dbReference type="NCBI Taxonomy" id="553198"/>
    <lineage>
        <taxon>Bacteria</taxon>
        <taxon>Bacillati</taxon>
        <taxon>Actinomycetota</taxon>
        <taxon>Actinomycetes</taxon>
        <taxon>Propionibacteriales</taxon>
        <taxon>Propionibacteriaceae</taxon>
        <taxon>Propionibacterium</taxon>
    </lineage>
</organism>
<keyword evidence="2" id="KW-0472">Membrane</keyword>
<keyword evidence="2" id="KW-1133">Transmembrane helix</keyword>
<dbReference type="EMBL" id="ACVN02000286">
    <property type="protein sequence ID" value="ERK51137.1"/>
    <property type="molecule type" value="Genomic_DNA"/>
</dbReference>
<reference evidence="4" key="1">
    <citation type="submission" date="2013-08" db="EMBL/GenBank/DDBJ databases">
        <authorList>
            <person name="Durkin A.S."/>
            <person name="Haft D.R."/>
            <person name="McCorrison J."/>
            <person name="Torralba M."/>
            <person name="Gillis M."/>
            <person name="Haft D.H."/>
            <person name="Methe B."/>
            <person name="Sutton G."/>
            <person name="Nelson K.E."/>
        </authorList>
    </citation>
    <scope>NUCLEOTIDE SEQUENCE [LARGE SCALE GENOMIC DNA]</scope>
    <source>
        <strain evidence="4">F0233</strain>
    </source>
</reference>
<dbReference type="InterPro" id="IPR037185">
    <property type="entry name" value="EmrE-like"/>
</dbReference>
<feature type="domain" description="EamA" evidence="3">
    <location>
        <begin position="2"/>
        <end position="66"/>
    </location>
</feature>
<dbReference type="AlphaFoldDB" id="U2RKA3"/>
<dbReference type="Gene3D" id="1.10.3730.20">
    <property type="match status" value="1"/>
</dbReference>
<feature type="transmembrane region" description="Helical" evidence="2">
    <location>
        <begin position="50"/>
        <end position="66"/>
    </location>
</feature>
<evidence type="ECO:0000313" key="4">
    <source>
        <dbReference type="EMBL" id="ERK51137.1"/>
    </source>
</evidence>
<evidence type="ECO:0000256" key="1">
    <source>
        <dbReference type="ARBA" id="ARBA00007362"/>
    </source>
</evidence>
<keyword evidence="2" id="KW-0812">Transmembrane</keyword>
<comment type="caution">
    <text evidence="4">The sequence shown here is derived from an EMBL/GenBank/DDBJ whole genome shotgun (WGS) entry which is preliminary data.</text>
</comment>
<proteinExistence type="inferred from homology"/>
<protein>
    <submittedName>
        <fullName evidence="4">EamA-like transporter domain protein</fullName>
    </submittedName>
</protein>
<dbReference type="Pfam" id="PF00892">
    <property type="entry name" value="EamA"/>
    <property type="match status" value="1"/>
</dbReference>